<keyword evidence="3" id="KW-1185">Reference proteome</keyword>
<evidence type="ECO:0000313" key="2">
    <source>
        <dbReference type="EMBL" id="GAA3639743.1"/>
    </source>
</evidence>
<protein>
    <recommendedName>
        <fullName evidence="1">DUF7882 domain-containing protein</fullName>
    </recommendedName>
</protein>
<dbReference type="InterPro" id="IPR057204">
    <property type="entry name" value="DUF7882"/>
</dbReference>
<comment type="caution">
    <text evidence="2">The sequence shown here is derived from an EMBL/GenBank/DDBJ whole genome shotgun (WGS) entry which is preliminary data.</text>
</comment>
<dbReference type="RefSeq" id="WP_344738884.1">
    <property type="nucleotide sequence ID" value="NZ_BAAAYU010000005.1"/>
</dbReference>
<organism evidence="2 3">
    <name type="scientific">Microbacterium awajiense</name>
    <dbReference type="NCBI Taxonomy" id="415214"/>
    <lineage>
        <taxon>Bacteria</taxon>
        <taxon>Bacillati</taxon>
        <taxon>Actinomycetota</taxon>
        <taxon>Actinomycetes</taxon>
        <taxon>Micrococcales</taxon>
        <taxon>Microbacteriaceae</taxon>
        <taxon>Microbacterium</taxon>
    </lineage>
</organism>
<sequence length="103" mass="11300">MGTLTYDSKLTVAIDDRILAHLQVVIWGKLRRGEQFSFTWTDPDRAGMGRTSVWLSPNISLAFEYFGGRQPRLNPAWLEALAKSANSPAGLSIVDEPEPPAGA</sequence>
<reference evidence="3" key="1">
    <citation type="journal article" date="2019" name="Int. J. Syst. Evol. Microbiol.">
        <title>The Global Catalogue of Microorganisms (GCM) 10K type strain sequencing project: providing services to taxonomists for standard genome sequencing and annotation.</title>
        <authorList>
            <consortium name="The Broad Institute Genomics Platform"/>
            <consortium name="The Broad Institute Genome Sequencing Center for Infectious Disease"/>
            <person name="Wu L."/>
            <person name="Ma J."/>
        </authorList>
    </citation>
    <scope>NUCLEOTIDE SEQUENCE [LARGE SCALE GENOMIC DNA]</scope>
    <source>
        <strain evidence="3">JCM 16544</strain>
    </source>
</reference>
<feature type="domain" description="DUF7882" evidence="1">
    <location>
        <begin position="1"/>
        <end position="96"/>
    </location>
</feature>
<evidence type="ECO:0000259" key="1">
    <source>
        <dbReference type="Pfam" id="PF25355"/>
    </source>
</evidence>
<dbReference type="EMBL" id="BAAAYU010000005">
    <property type="protein sequence ID" value="GAA3639743.1"/>
    <property type="molecule type" value="Genomic_DNA"/>
</dbReference>
<evidence type="ECO:0000313" key="3">
    <source>
        <dbReference type="Proteomes" id="UP001501697"/>
    </source>
</evidence>
<gene>
    <name evidence="2" type="ORF">GCM10022200_24020</name>
</gene>
<proteinExistence type="predicted"/>
<dbReference type="Proteomes" id="UP001501697">
    <property type="component" value="Unassembled WGS sequence"/>
</dbReference>
<name>A0ABP7ATT5_9MICO</name>
<accession>A0ABP7ATT5</accession>
<dbReference type="Pfam" id="PF25355">
    <property type="entry name" value="DUF7882"/>
    <property type="match status" value="1"/>
</dbReference>